<dbReference type="GO" id="GO:0002720">
    <property type="term" value="P:positive regulation of cytokine production involved in immune response"/>
    <property type="evidence" value="ECO:0007669"/>
    <property type="project" value="TreeGrafter"/>
</dbReference>
<dbReference type="GO" id="GO:0045087">
    <property type="term" value="P:innate immune response"/>
    <property type="evidence" value="ECO:0007669"/>
    <property type="project" value="TreeGrafter"/>
</dbReference>
<evidence type="ECO:0000256" key="1">
    <source>
        <dbReference type="ARBA" id="ARBA00004167"/>
    </source>
</evidence>
<dbReference type="SUPFAM" id="SSF56436">
    <property type="entry name" value="C-type lectin-like"/>
    <property type="match status" value="2"/>
</dbReference>
<evidence type="ECO:0000256" key="4">
    <source>
        <dbReference type="ARBA" id="ARBA00022989"/>
    </source>
</evidence>
<keyword evidence="5 8" id="KW-0472">Membrane</keyword>
<dbReference type="SMART" id="SM00034">
    <property type="entry name" value="CLECT"/>
    <property type="match status" value="2"/>
</dbReference>
<gene>
    <name evidence="10" type="ORF">H671_8g19436</name>
</gene>
<dbReference type="GO" id="GO:0001872">
    <property type="term" value="F:(1-&gt;3)-beta-D-glucan binding"/>
    <property type="evidence" value="ECO:0007669"/>
    <property type="project" value="InterPro"/>
</dbReference>
<dbReference type="CDD" id="cd03593">
    <property type="entry name" value="CLECT_NK_receptors_like"/>
    <property type="match status" value="2"/>
</dbReference>
<feature type="coiled-coil region" evidence="6">
    <location>
        <begin position="332"/>
        <end position="359"/>
    </location>
</feature>
<evidence type="ECO:0000256" key="8">
    <source>
        <dbReference type="SAM" id="Phobius"/>
    </source>
</evidence>
<evidence type="ECO:0000256" key="2">
    <source>
        <dbReference type="ARBA" id="ARBA00022692"/>
    </source>
</evidence>
<evidence type="ECO:0000256" key="6">
    <source>
        <dbReference type="SAM" id="Coils"/>
    </source>
</evidence>
<feature type="region of interest" description="Disordered" evidence="7">
    <location>
        <begin position="106"/>
        <end position="133"/>
    </location>
</feature>
<name>A0A061I007_CRIGR</name>
<feature type="domain" description="C-type lectin" evidence="9">
    <location>
        <begin position="390"/>
        <end position="504"/>
    </location>
</feature>
<evidence type="ECO:0000256" key="3">
    <source>
        <dbReference type="ARBA" id="ARBA00022734"/>
    </source>
</evidence>
<evidence type="ECO:0000256" key="7">
    <source>
        <dbReference type="SAM" id="MobiDB-lite"/>
    </source>
</evidence>
<organism evidence="10 11">
    <name type="scientific">Cricetulus griseus</name>
    <name type="common">Chinese hamster</name>
    <name type="synonym">Cricetulus barabensis griseus</name>
    <dbReference type="NCBI Taxonomy" id="10029"/>
    <lineage>
        <taxon>Eukaryota</taxon>
        <taxon>Metazoa</taxon>
        <taxon>Chordata</taxon>
        <taxon>Craniata</taxon>
        <taxon>Vertebrata</taxon>
        <taxon>Euteleostomi</taxon>
        <taxon>Mammalia</taxon>
        <taxon>Eutheria</taxon>
        <taxon>Euarchontoglires</taxon>
        <taxon>Glires</taxon>
        <taxon>Rodentia</taxon>
        <taxon>Myomorpha</taxon>
        <taxon>Muroidea</taxon>
        <taxon>Cricetidae</taxon>
        <taxon>Cricetinae</taxon>
        <taxon>Cricetulus</taxon>
    </lineage>
</organism>
<keyword evidence="3 10" id="KW-0430">Lectin</keyword>
<reference evidence="11" key="1">
    <citation type="journal article" date="2013" name="Nat. Biotechnol.">
        <title>Chinese hamster genome sequenced from sorted chromosomes.</title>
        <authorList>
            <person name="Brinkrolf K."/>
            <person name="Rupp O."/>
            <person name="Laux H."/>
            <person name="Kollin F."/>
            <person name="Ernst W."/>
            <person name="Linke B."/>
            <person name="Kofler R."/>
            <person name="Romand S."/>
            <person name="Hesse F."/>
            <person name="Budach W.E."/>
            <person name="Galosy S."/>
            <person name="Muller D."/>
            <person name="Noll T."/>
            <person name="Wienberg J."/>
            <person name="Jostock T."/>
            <person name="Leonard M."/>
            <person name="Grillari J."/>
            <person name="Tauch A."/>
            <person name="Goesmann A."/>
            <person name="Helk B."/>
            <person name="Mott J.E."/>
            <person name="Puhler A."/>
            <person name="Borth N."/>
        </authorList>
    </citation>
    <scope>NUCLEOTIDE SEQUENCE [LARGE SCALE GENOMIC DNA]</scope>
    <source>
        <strain evidence="11">17A/GY</strain>
    </source>
</reference>
<accession>A0A061I007</accession>
<sequence length="519" mass="59566">MFTPIQRASKRQLSYLERTFKCSAYPRPYKTMEYQETLDEDGYTQLDFRTRGILKRPVESEKGSRSSSLPWRPIAVALGILCLVALVVAVVLGVLAFWRFNSGRNPEEKENFPSRNKENHKPTKSSLDEKTSQNSWAGSKRYCSQLGAHLLKIDNSEEFEFIESQTSSHHINAFWIGLSRKQTEGPWLWEDGSPFIPNSFQIRDTASQESLLHNCVWIHGSEVYNQVCNISSFSICEKQLQISAGIRMQAKYSSTRDMLDDDDTTISLYSGASTVTRRAEPRHSENETPSSVWRPVALTLLTLCLVLLIGLAALGLVFFQFYQLSNTQQDSIAEQEERLGNLSRQLQSLQSQNRRLVDTLQNVAVKLCRELYNKSGGHRCSPCPEKWKWHGDKCYQFYKESKSWQGCEYFCLTDNATMLKISTQEELDFAMPQSYSEFFYSYWTGLSRNGSGKAWLWTDGTPYSFELFEIIIDPTNLRNRDCMTIFNGKAYSKDCKELRRCACERLAGRVVPEVLQQVA</sequence>
<dbReference type="InterPro" id="IPR001304">
    <property type="entry name" value="C-type_lectin-like"/>
</dbReference>
<dbReference type="Proteomes" id="UP000030759">
    <property type="component" value="Unassembled WGS sequence"/>
</dbReference>
<protein>
    <submittedName>
        <fullName evidence="10">C-type lectin domain family 1 member A-like protein</fullName>
    </submittedName>
</protein>
<dbReference type="InterPro" id="IPR033992">
    <property type="entry name" value="NKR-like_CTLD"/>
</dbReference>
<dbReference type="PANTHER" id="PTHR47218:SF1">
    <property type="entry name" value="C-TYPE LECTIN DOMAIN FAMILY 7 MEMBER A"/>
    <property type="match status" value="1"/>
</dbReference>
<dbReference type="GO" id="GO:0043122">
    <property type="term" value="P:regulation of canonical NF-kappaB signal transduction"/>
    <property type="evidence" value="ECO:0007669"/>
    <property type="project" value="TreeGrafter"/>
</dbReference>
<dbReference type="PROSITE" id="PS50041">
    <property type="entry name" value="C_TYPE_LECTIN_2"/>
    <property type="match status" value="2"/>
</dbReference>
<dbReference type="InterPro" id="IPR042808">
    <property type="entry name" value="CLEC7A"/>
</dbReference>
<proteinExistence type="predicted"/>
<dbReference type="GO" id="GO:0071226">
    <property type="term" value="P:cellular response to molecule of fungal origin"/>
    <property type="evidence" value="ECO:0007669"/>
    <property type="project" value="InterPro"/>
</dbReference>
<keyword evidence="6" id="KW-0175">Coiled coil</keyword>
<dbReference type="EMBL" id="KE682674">
    <property type="protein sequence ID" value="ERE66435.1"/>
    <property type="molecule type" value="Genomic_DNA"/>
</dbReference>
<dbReference type="GO" id="GO:0006910">
    <property type="term" value="P:phagocytosis, recognition"/>
    <property type="evidence" value="ECO:0007669"/>
    <property type="project" value="TreeGrafter"/>
</dbReference>
<evidence type="ECO:0000259" key="9">
    <source>
        <dbReference type="PROSITE" id="PS50041"/>
    </source>
</evidence>
<feature type="compositionally biased region" description="Basic and acidic residues" evidence="7">
    <location>
        <begin position="106"/>
        <end position="131"/>
    </location>
</feature>
<evidence type="ECO:0000256" key="5">
    <source>
        <dbReference type="ARBA" id="ARBA00023136"/>
    </source>
</evidence>
<dbReference type="Pfam" id="PF00059">
    <property type="entry name" value="Lectin_C"/>
    <property type="match status" value="2"/>
</dbReference>
<dbReference type="InterPro" id="IPR016187">
    <property type="entry name" value="CTDL_fold"/>
</dbReference>
<dbReference type="InterPro" id="IPR016186">
    <property type="entry name" value="C-type_lectin-like/link_sf"/>
</dbReference>
<evidence type="ECO:0000313" key="11">
    <source>
        <dbReference type="Proteomes" id="UP000030759"/>
    </source>
</evidence>
<feature type="domain" description="C-type lectin" evidence="9">
    <location>
        <begin position="135"/>
        <end position="237"/>
    </location>
</feature>
<dbReference type="PANTHER" id="PTHR47218">
    <property type="entry name" value="C-TYPE LECTIN DOMAIN FAMILY 7 MEMBER A"/>
    <property type="match status" value="1"/>
</dbReference>
<evidence type="ECO:0000313" key="10">
    <source>
        <dbReference type="EMBL" id="ERE66435.1"/>
    </source>
</evidence>
<dbReference type="GO" id="GO:0016020">
    <property type="term" value="C:membrane"/>
    <property type="evidence" value="ECO:0007669"/>
    <property type="project" value="UniProtKB-SubCell"/>
</dbReference>
<comment type="subcellular location">
    <subcellularLocation>
        <location evidence="1">Membrane</location>
        <topology evidence="1">Single-pass membrane protein</topology>
    </subcellularLocation>
</comment>
<feature type="transmembrane region" description="Helical" evidence="8">
    <location>
        <begin position="296"/>
        <end position="322"/>
    </location>
</feature>
<keyword evidence="2 8" id="KW-0812">Transmembrane</keyword>
<dbReference type="GO" id="GO:0038187">
    <property type="term" value="F:pattern recognition receptor activity"/>
    <property type="evidence" value="ECO:0007669"/>
    <property type="project" value="TreeGrafter"/>
</dbReference>
<dbReference type="GO" id="GO:0009986">
    <property type="term" value="C:cell surface"/>
    <property type="evidence" value="ECO:0007669"/>
    <property type="project" value="TreeGrafter"/>
</dbReference>
<dbReference type="Gene3D" id="3.10.100.10">
    <property type="entry name" value="Mannose-Binding Protein A, subunit A"/>
    <property type="match status" value="2"/>
</dbReference>
<keyword evidence="4 8" id="KW-1133">Transmembrane helix</keyword>
<feature type="transmembrane region" description="Helical" evidence="8">
    <location>
        <begin position="74"/>
        <end position="98"/>
    </location>
</feature>
<dbReference type="AlphaFoldDB" id="A0A061I007"/>